<evidence type="ECO:0000313" key="2">
    <source>
        <dbReference type="EMBL" id="VBB79988.1"/>
    </source>
</evidence>
<feature type="region of interest" description="Disordered" evidence="1">
    <location>
        <begin position="64"/>
        <end position="112"/>
    </location>
</feature>
<feature type="compositionally biased region" description="Basic residues" evidence="1">
    <location>
        <begin position="15"/>
        <end position="25"/>
    </location>
</feature>
<sequence>MEATSRTALPDGGGQKKKVKGRSKSPKSPTTTTTITTSNGASSEIARKSSTRVRNVVDYDEKRAFVGFDSDPVVPPPPPRRQSPPSAHQNGSNGSAAVKKTAHNSGNGSGLTELEERVQDLGDSWETESLLNDILGDVHEDRFFTDGLSTPAYYPGCFTPGNTILSRGPPLPGPGRVKMMRKTLPMMTIKMLTPLQTPMPAPQKRQSNTAKCSALWGLFCQDPPWNSLASSSTFLSLTSSCSLSLSLSFSLSLSLSLSFSLSLSLSFSLSLSSTLANLTL</sequence>
<evidence type="ECO:0000256" key="1">
    <source>
        <dbReference type="SAM" id="MobiDB-lite"/>
    </source>
</evidence>
<dbReference type="EMBL" id="LR026967">
    <property type="protein sequence ID" value="VBB79988.1"/>
    <property type="molecule type" value="Genomic_DNA"/>
</dbReference>
<feature type="compositionally biased region" description="Pro residues" evidence="1">
    <location>
        <begin position="73"/>
        <end position="82"/>
    </location>
</feature>
<reference evidence="2" key="1">
    <citation type="submission" date="2018-02" db="EMBL/GenBank/DDBJ databases">
        <authorList>
            <person name="Silar P."/>
        </authorList>
    </citation>
    <scope>NUCLEOTIDE SEQUENCE [LARGE SCALE GENOMIC DNA]</scope>
    <source>
        <strain evidence="2">T</strain>
    </source>
</reference>
<feature type="compositionally biased region" description="Low complexity" evidence="1">
    <location>
        <begin position="26"/>
        <end position="38"/>
    </location>
</feature>
<keyword evidence="3" id="KW-1185">Reference proteome</keyword>
<accession>A0ABY6SAC2</accession>
<evidence type="ECO:0000313" key="3">
    <source>
        <dbReference type="Proteomes" id="UP000280685"/>
    </source>
</evidence>
<name>A0ABY6SAC2_PODCO</name>
<feature type="region of interest" description="Disordered" evidence="1">
    <location>
        <begin position="1"/>
        <end position="51"/>
    </location>
</feature>
<dbReference type="Proteomes" id="UP000280685">
    <property type="component" value="Chromosome 4"/>
</dbReference>
<gene>
    <name evidence="2" type="ORF">PODCO_408575</name>
</gene>
<protein>
    <submittedName>
        <fullName evidence="2">Uncharacterized protein</fullName>
    </submittedName>
</protein>
<organism evidence="2 3">
    <name type="scientific">Podospora comata</name>
    <dbReference type="NCBI Taxonomy" id="48703"/>
    <lineage>
        <taxon>Eukaryota</taxon>
        <taxon>Fungi</taxon>
        <taxon>Dikarya</taxon>
        <taxon>Ascomycota</taxon>
        <taxon>Pezizomycotina</taxon>
        <taxon>Sordariomycetes</taxon>
        <taxon>Sordariomycetidae</taxon>
        <taxon>Sordariales</taxon>
        <taxon>Podosporaceae</taxon>
        <taxon>Podospora</taxon>
    </lineage>
</organism>
<proteinExistence type="predicted"/>